<dbReference type="InParanoid" id="Q8TVW4"/>
<dbReference type="InterPro" id="IPR011108">
    <property type="entry name" value="RMMBL"/>
</dbReference>
<dbReference type="EnsemblBacteria" id="AAM02487">
    <property type="protein sequence ID" value="AAM02487"/>
    <property type="gene ID" value="MK1274"/>
</dbReference>
<evidence type="ECO:0000259" key="1">
    <source>
        <dbReference type="SMART" id="SM00849"/>
    </source>
</evidence>
<dbReference type="InterPro" id="IPR036866">
    <property type="entry name" value="RibonucZ/Hydroxyglut_hydro"/>
</dbReference>
<reference evidence="2 3" key="1">
    <citation type="journal article" date="2002" name="Proc. Natl. Acad. Sci. U.S.A.">
        <title>The complete genome of hyperthermophile Methanopyrus kandleri AV19 and monophyly of archaeal methanogens.</title>
        <authorList>
            <person name="Slesarev A.I."/>
            <person name="Mezhevaya K.V."/>
            <person name="Makarova K.S."/>
            <person name="Polushin N.N."/>
            <person name="Shcherbinina O.V."/>
            <person name="Shakhova V.V."/>
            <person name="Belova G.I."/>
            <person name="Aravind L."/>
            <person name="Natale D.A."/>
            <person name="Rogozin I.B."/>
            <person name="Tatusov R.L."/>
            <person name="Wolf Y.I."/>
            <person name="Stetter K.O."/>
            <person name="Malykh A.G."/>
            <person name="Koonin E.V."/>
            <person name="Kozyavkin S.A."/>
        </authorList>
    </citation>
    <scope>NUCLEOTIDE SEQUENCE [LARGE SCALE GENOMIC DNA]</scope>
    <source>
        <strain evidence="3">AV19 / DSM 6324 / JCM 9639 / NBRC 100938</strain>
    </source>
</reference>
<dbReference type="GO" id="GO:0004540">
    <property type="term" value="F:RNA nuclease activity"/>
    <property type="evidence" value="ECO:0007669"/>
    <property type="project" value="UniProtKB-ARBA"/>
</dbReference>
<dbReference type="EMBL" id="AE009439">
    <property type="protein sequence ID" value="AAM02487.1"/>
    <property type="molecule type" value="Genomic_DNA"/>
</dbReference>
<dbReference type="STRING" id="190192.MK1274"/>
<keyword evidence="3" id="KW-1185">Reference proteome</keyword>
<dbReference type="SMART" id="SM00849">
    <property type="entry name" value="Lactamase_B"/>
    <property type="match status" value="1"/>
</dbReference>
<keyword evidence="2" id="KW-0378">Hydrolase</keyword>
<dbReference type="AlphaFoldDB" id="Q8TVW4"/>
<dbReference type="KEGG" id="mka:MK1274"/>
<feature type="domain" description="Metallo-beta-lactamase" evidence="1">
    <location>
        <begin position="7"/>
        <end position="179"/>
    </location>
</feature>
<evidence type="ECO:0000313" key="2">
    <source>
        <dbReference type="EMBL" id="AAM02487.1"/>
    </source>
</evidence>
<dbReference type="OrthoDB" id="53037at2157"/>
<dbReference type="Proteomes" id="UP000001826">
    <property type="component" value="Chromosome"/>
</dbReference>
<sequence>MLLRPLDPWCGVVVDYGDTRVFVDVTDRKGPYVKRADAVIVTHPHRDHYGGVPRTEFGELRADEVTAALLGMEDEAEPLRSSFEAGLLDVRTYPVNHMCPKAHAVLLSGDARVLITGDWCALGEHPPLWELVDDEVDAIVTECTRAASVHPDDPEAAEYRIQRLLELHREDRTVLLLTHVNPLIDVASEVEILHVLEGDPVDEAVKAGAHEGADLEVVSRPEYPLVTSSVGTVEGLSKRPHVLITERWFLYRDREGRLRRLLDAVPYPYIVSGTGHASAAELVRLVEELEPEYLVLRHGSPDGVRALRKRLAGAGLDVRVEAWIGRRGGKLELP</sequence>
<organism evidence="2 3">
    <name type="scientific">Methanopyrus kandleri (strain AV19 / DSM 6324 / JCM 9639 / NBRC 100938)</name>
    <dbReference type="NCBI Taxonomy" id="190192"/>
    <lineage>
        <taxon>Archaea</taxon>
        <taxon>Methanobacteriati</taxon>
        <taxon>Methanobacteriota</taxon>
        <taxon>Methanomada group</taxon>
        <taxon>Methanopyri</taxon>
        <taxon>Methanopyrales</taxon>
        <taxon>Methanopyraceae</taxon>
        <taxon>Methanopyrus</taxon>
    </lineage>
</organism>
<evidence type="ECO:0000313" key="3">
    <source>
        <dbReference type="Proteomes" id="UP000001826"/>
    </source>
</evidence>
<name>Q8TVW4_METKA</name>
<accession>Q8TVW4</accession>
<dbReference type="PaxDb" id="190192-MK1274"/>
<dbReference type="InterPro" id="IPR001279">
    <property type="entry name" value="Metallo-B-lactamas"/>
</dbReference>
<dbReference type="Gene3D" id="3.60.15.10">
    <property type="entry name" value="Ribonuclease Z/Hydroxyacylglutathione hydrolase-like"/>
    <property type="match status" value="1"/>
</dbReference>
<gene>
    <name evidence="2" type="ordered locus">MK1274</name>
</gene>
<dbReference type="SUPFAM" id="SSF56281">
    <property type="entry name" value="Metallo-hydrolase/oxidoreductase"/>
    <property type="match status" value="1"/>
</dbReference>
<dbReference type="GeneID" id="75933547"/>
<dbReference type="GO" id="GO:0016787">
    <property type="term" value="F:hydrolase activity"/>
    <property type="evidence" value="ECO:0007669"/>
    <property type="project" value="UniProtKB-KW"/>
</dbReference>
<proteinExistence type="predicted"/>
<dbReference type="Pfam" id="PF07521">
    <property type="entry name" value="RMMBL"/>
    <property type="match status" value="1"/>
</dbReference>
<dbReference type="RefSeq" id="WP_011019642.1">
    <property type="nucleotide sequence ID" value="NC_003551.1"/>
</dbReference>
<protein>
    <submittedName>
        <fullName evidence="2">Predicted hydrolase of the metallo-beta-lactamase superfamily</fullName>
    </submittedName>
</protein>
<dbReference type="HOGENOM" id="CLU_830582_0_0_2"/>